<sequence length="125" mass="13967">MVGRRVLATIKSPFDLAQVPDNFRGIPEPRKKILTSPKLGNVDNETSSRGTQDDHRNQNSRPGEPTYLDIRLTGFRCGGFGATTEPSAKGVCVCSSSESAWKRKEREYTSVDFLDESIVKEFTQR</sequence>
<name>A0AAV8PSX3_ENSVE</name>
<evidence type="ECO:0000256" key="1">
    <source>
        <dbReference type="SAM" id="MobiDB-lite"/>
    </source>
</evidence>
<evidence type="ECO:0000313" key="3">
    <source>
        <dbReference type="Proteomes" id="UP001222027"/>
    </source>
</evidence>
<reference evidence="2 3" key="1">
    <citation type="submission" date="2022-12" db="EMBL/GenBank/DDBJ databases">
        <title>Chromosome-scale assembly of the Ensete ventricosum genome.</title>
        <authorList>
            <person name="Dussert Y."/>
            <person name="Stocks J."/>
            <person name="Wendawek A."/>
            <person name="Woldeyes F."/>
            <person name="Nichols R.A."/>
            <person name="Borrell J.S."/>
        </authorList>
    </citation>
    <scope>NUCLEOTIDE SEQUENCE [LARGE SCALE GENOMIC DNA]</scope>
    <source>
        <strain evidence="3">cv. Maze</strain>
        <tissue evidence="2">Seeds</tissue>
    </source>
</reference>
<dbReference type="AlphaFoldDB" id="A0AAV8PSX3"/>
<dbReference type="EMBL" id="JAQQAF010000009">
    <property type="protein sequence ID" value="KAJ8460880.1"/>
    <property type="molecule type" value="Genomic_DNA"/>
</dbReference>
<proteinExistence type="predicted"/>
<evidence type="ECO:0000313" key="2">
    <source>
        <dbReference type="EMBL" id="KAJ8460880.1"/>
    </source>
</evidence>
<feature type="region of interest" description="Disordered" evidence="1">
    <location>
        <begin position="19"/>
        <end position="66"/>
    </location>
</feature>
<organism evidence="2 3">
    <name type="scientific">Ensete ventricosum</name>
    <name type="common">Abyssinian banana</name>
    <name type="synonym">Musa ensete</name>
    <dbReference type="NCBI Taxonomy" id="4639"/>
    <lineage>
        <taxon>Eukaryota</taxon>
        <taxon>Viridiplantae</taxon>
        <taxon>Streptophyta</taxon>
        <taxon>Embryophyta</taxon>
        <taxon>Tracheophyta</taxon>
        <taxon>Spermatophyta</taxon>
        <taxon>Magnoliopsida</taxon>
        <taxon>Liliopsida</taxon>
        <taxon>Zingiberales</taxon>
        <taxon>Musaceae</taxon>
        <taxon>Ensete</taxon>
    </lineage>
</organism>
<gene>
    <name evidence="2" type="ORF">OPV22_033806</name>
</gene>
<accession>A0AAV8PSX3</accession>
<dbReference type="Proteomes" id="UP001222027">
    <property type="component" value="Unassembled WGS sequence"/>
</dbReference>
<comment type="caution">
    <text evidence="2">The sequence shown here is derived from an EMBL/GenBank/DDBJ whole genome shotgun (WGS) entry which is preliminary data.</text>
</comment>
<keyword evidence="3" id="KW-1185">Reference proteome</keyword>
<protein>
    <submittedName>
        <fullName evidence="2">Uncharacterized protein</fullName>
    </submittedName>
</protein>